<dbReference type="HOGENOM" id="CLU_2840772_0_0_10"/>
<evidence type="ECO:0000256" key="1">
    <source>
        <dbReference type="SAM" id="Phobius"/>
    </source>
</evidence>
<name>I8Y782_9BACE</name>
<evidence type="ECO:0000313" key="3">
    <source>
        <dbReference type="Proteomes" id="UP000005150"/>
    </source>
</evidence>
<sequence length="66" mass="7444">MDTIMDMGNVIIGDIIPRVDNGINGIILFIILMLMCFGVLEITLLSHIFQEQLNIRLSLDLVDDKI</sequence>
<keyword evidence="3" id="KW-1185">Reference proteome</keyword>
<keyword evidence="1" id="KW-1133">Transmembrane helix</keyword>
<keyword evidence="1" id="KW-0472">Membrane</keyword>
<protein>
    <submittedName>
        <fullName evidence="2">Uncharacterized protein</fullName>
    </submittedName>
</protein>
<accession>I8Y782</accession>
<keyword evidence="1" id="KW-0812">Transmembrane</keyword>
<feature type="transmembrane region" description="Helical" evidence="1">
    <location>
        <begin position="26"/>
        <end position="49"/>
    </location>
</feature>
<gene>
    <name evidence="2" type="ORF">HMPREF1071_03516</name>
</gene>
<proteinExistence type="predicted"/>
<dbReference type="Proteomes" id="UP000005150">
    <property type="component" value="Unassembled WGS sequence"/>
</dbReference>
<reference evidence="2 3" key="1">
    <citation type="submission" date="2012-02" db="EMBL/GenBank/DDBJ databases">
        <title>The Genome Sequence of Bacteroides salyersiae CL02T12C01.</title>
        <authorList>
            <consortium name="The Broad Institute Genome Sequencing Platform"/>
            <person name="Earl A."/>
            <person name="Ward D."/>
            <person name="Feldgarden M."/>
            <person name="Gevers D."/>
            <person name="Zitomersky N.L."/>
            <person name="Coyne M.J."/>
            <person name="Comstock L.E."/>
            <person name="Young S.K."/>
            <person name="Zeng Q."/>
            <person name="Gargeya S."/>
            <person name="Fitzgerald M."/>
            <person name="Haas B."/>
            <person name="Abouelleil A."/>
            <person name="Alvarado L."/>
            <person name="Arachchi H.M."/>
            <person name="Berlin A."/>
            <person name="Chapman S.B."/>
            <person name="Gearin G."/>
            <person name="Goldberg J."/>
            <person name="Griggs A."/>
            <person name="Gujja S."/>
            <person name="Hansen M."/>
            <person name="Heiman D."/>
            <person name="Howarth C."/>
            <person name="Larimer J."/>
            <person name="Lui A."/>
            <person name="MacDonald P.J.P."/>
            <person name="McCowen C."/>
            <person name="Montmayeur A."/>
            <person name="Murphy C."/>
            <person name="Neiman D."/>
            <person name="Pearson M."/>
            <person name="Priest M."/>
            <person name="Roberts A."/>
            <person name="Saif S."/>
            <person name="Shea T."/>
            <person name="Sisk P."/>
            <person name="Stolte C."/>
            <person name="Sykes S."/>
            <person name="Wortman J."/>
            <person name="Nusbaum C."/>
            <person name="Birren B."/>
        </authorList>
    </citation>
    <scope>NUCLEOTIDE SEQUENCE [LARGE SCALE GENOMIC DNA]</scope>
    <source>
        <strain evidence="2 3">CL02T12C01</strain>
    </source>
</reference>
<dbReference type="EMBL" id="AGXV01000041">
    <property type="protein sequence ID" value="EIY58990.1"/>
    <property type="molecule type" value="Genomic_DNA"/>
</dbReference>
<dbReference type="AlphaFoldDB" id="I8Y782"/>
<comment type="caution">
    <text evidence="2">The sequence shown here is derived from an EMBL/GenBank/DDBJ whole genome shotgun (WGS) entry which is preliminary data.</text>
</comment>
<organism evidence="2 3">
    <name type="scientific">Bacteroides salyersiae CL02T12C01</name>
    <dbReference type="NCBI Taxonomy" id="997887"/>
    <lineage>
        <taxon>Bacteria</taxon>
        <taxon>Pseudomonadati</taxon>
        <taxon>Bacteroidota</taxon>
        <taxon>Bacteroidia</taxon>
        <taxon>Bacteroidales</taxon>
        <taxon>Bacteroidaceae</taxon>
        <taxon>Bacteroides</taxon>
    </lineage>
</organism>
<evidence type="ECO:0000313" key="2">
    <source>
        <dbReference type="EMBL" id="EIY58990.1"/>
    </source>
</evidence>